<keyword evidence="1" id="KW-0472">Membrane</keyword>
<keyword evidence="1" id="KW-1133">Transmembrane helix</keyword>
<keyword evidence="1" id="KW-0812">Transmembrane</keyword>
<protein>
    <recommendedName>
        <fullName evidence="4">Transmembrane protein</fullName>
    </recommendedName>
</protein>
<evidence type="ECO:0000256" key="1">
    <source>
        <dbReference type="SAM" id="Phobius"/>
    </source>
</evidence>
<proteinExistence type="predicted"/>
<dbReference type="EMBL" id="CP031158">
    <property type="protein sequence ID" value="AXG98130.1"/>
    <property type="molecule type" value="Genomic_DNA"/>
</dbReference>
<feature type="transmembrane region" description="Helical" evidence="1">
    <location>
        <begin position="106"/>
        <end position="126"/>
    </location>
</feature>
<sequence>MAGVNVPPPVSPASPFDPALAAAGQTYTLATLCGLFVLTVLPFVAALVQGQASEVPRHLAYALGTALLLRSVWRGGVWSWRVTVGLSIVAGLLVFMGGMFAGQVSWQGWVISAAGLAFIACGLLLVGHPAIRAFLDGRWAARGRA</sequence>
<evidence type="ECO:0008006" key="4">
    <source>
        <dbReference type="Google" id="ProtNLM"/>
    </source>
</evidence>
<evidence type="ECO:0000313" key="2">
    <source>
        <dbReference type="EMBL" id="AXG98130.1"/>
    </source>
</evidence>
<dbReference type="STRING" id="1288484.GCA_000348665_00698"/>
<dbReference type="KEGG" id="dwu:DVJ83_01975"/>
<dbReference type="Proteomes" id="UP000253744">
    <property type="component" value="Chromosome"/>
</dbReference>
<dbReference type="RefSeq" id="WP_114671199.1">
    <property type="nucleotide sequence ID" value="NZ_CP031158.1"/>
</dbReference>
<feature type="transmembrane region" description="Helical" evidence="1">
    <location>
        <begin position="27"/>
        <end position="48"/>
    </location>
</feature>
<dbReference type="AlphaFoldDB" id="A0A345IEK8"/>
<name>A0A345IEK8_9DEIO</name>
<feature type="transmembrane region" description="Helical" evidence="1">
    <location>
        <begin position="78"/>
        <end position="100"/>
    </location>
</feature>
<evidence type="ECO:0000313" key="3">
    <source>
        <dbReference type="Proteomes" id="UP000253744"/>
    </source>
</evidence>
<reference evidence="2 3" key="1">
    <citation type="submission" date="2018-07" db="EMBL/GenBank/DDBJ databases">
        <title>Complete Genome and Methylome Analysis of Deinococcus wulumuqiensis NEB 479.</title>
        <authorList>
            <person name="Fomenkov A."/>
            <person name="Luyten Y."/>
            <person name="Vincze T."/>
            <person name="Anton B.P."/>
            <person name="Clark T."/>
            <person name="Roberts R.J."/>
            <person name="Morgan R.D."/>
        </authorList>
    </citation>
    <scope>NUCLEOTIDE SEQUENCE [LARGE SCALE GENOMIC DNA]</scope>
    <source>
        <strain evidence="2 3">NEB 479</strain>
    </source>
</reference>
<accession>A0A345IEK8</accession>
<gene>
    <name evidence="2" type="ORF">DVJ83_01975</name>
</gene>
<organism evidence="2 3">
    <name type="scientific">Deinococcus wulumuqiensis</name>
    <dbReference type="NCBI Taxonomy" id="980427"/>
    <lineage>
        <taxon>Bacteria</taxon>
        <taxon>Thermotogati</taxon>
        <taxon>Deinococcota</taxon>
        <taxon>Deinococci</taxon>
        <taxon>Deinococcales</taxon>
        <taxon>Deinococcaceae</taxon>
        <taxon>Deinococcus</taxon>
    </lineage>
</organism>